<dbReference type="AlphaFoldDB" id="A0A381R1S7"/>
<dbReference type="NCBIfam" id="NF004825">
    <property type="entry name" value="PRK06181.1"/>
    <property type="match status" value="1"/>
</dbReference>
<dbReference type="PRINTS" id="PR00080">
    <property type="entry name" value="SDRFAMILY"/>
</dbReference>
<organism evidence="3">
    <name type="scientific">marine metagenome</name>
    <dbReference type="NCBI Taxonomy" id="408172"/>
    <lineage>
        <taxon>unclassified sequences</taxon>
        <taxon>metagenomes</taxon>
        <taxon>ecological metagenomes</taxon>
    </lineage>
</organism>
<name>A0A381R1S7_9ZZZZ</name>
<dbReference type="GO" id="GO:0016020">
    <property type="term" value="C:membrane"/>
    <property type="evidence" value="ECO:0007669"/>
    <property type="project" value="TreeGrafter"/>
</dbReference>
<dbReference type="PRINTS" id="PR00081">
    <property type="entry name" value="GDHRDH"/>
</dbReference>
<dbReference type="Gene3D" id="3.40.50.720">
    <property type="entry name" value="NAD(P)-binding Rossmann-like Domain"/>
    <property type="match status" value="1"/>
</dbReference>
<evidence type="ECO:0000313" key="3">
    <source>
        <dbReference type="EMBL" id="SUZ85652.1"/>
    </source>
</evidence>
<dbReference type="InterPro" id="IPR002347">
    <property type="entry name" value="SDR_fam"/>
</dbReference>
<proteinExistence type="inferred from homology"/>
<accession>A0A381R1S7</accession>
<comment type="similarity">
    <text evidence="1">Belongs to the short-chain dehydrogenases/reductases (SDR) family.</text>
</comment>
<dbReference type="InterPro" id="IPR036291">
    <property type="entry name" value="NAD(P)-bd_dom_sf"/>
</dbReference>
<dbReference type="PANTHER" id="PTHR44196">
    <property type="entry name" value="DEHYDROGENASE/REDUCTASE SDR FAMILY MEMBER 7B"/>
    <property type="match status" value="1"/>
</dbReference>
<reference evidence="3" key="1">
    <citation type="submission" date="2018-05" db="EMBL/GenBank/DDBJ databases">
        <authorList>
            <person name="Lanie J.A."/>
            <person name="Ng W.-L."/>
            <person name="Kazmierczak K.M."/>
            <person name="Andrzejewski T.M."/>
            <person name="Davidsen T.M."/>
            <person name="Wayne K.J."/>
            <person name="Tettelin H."/>
            <person name="Glass J.I."/>
            <person name="Rusch D."/>
            <person name="Podicherti R."/>
            <person name="Tsui H.-C.T."/>
            <person name="Winkler M.E."/>
        </authorList>
    </citation>
    <scope>NUCLEOTIDE SEQUENCE</scope>
</reference>
<dbReference type="GO" id="GO:0016491">
    <property type="term" value="F:oxidoreductase activity"/>
    <property type="evidence" value="ECO:0007669"/>
    <property type="project" value="UniProtKB-KW"/>
</dbReference>
<protein>
    <recommendedName>
        <fullName evidence="4">Short-chain dehydrogenase</fullName>
    </recommendedName>
</protein>
<dbReference type="EMBL" id="UINC01001646">
    <property type="protein sequence ID" value="SUZ85652.1"/>
    <property type="molecule type" value="Genomic_DNA"/>
</dbReference>
<gene>
    <name evidence="3" type="ORF">METZ01_LOCUS38506</name>
</gene>
<dbReference type="PROSITE" id="PS00061">
    <property type="entry name" value="ADH_SHORT"/>
    <property type="match status" value="1"/>
</dbReference>
<dbReference type="Pfam" id="PF00106">
    <property type="entry name" value="adh_short"/>
    <property type="match status" value="1"/>
</dbReference>
<dbReference type="PANTHER" id="PTHR44196:SF1">
    <property type="entry name" value="DEHYDROGENASE_REDUCTASE SDR FAMILY MEMBER 7B"/>
    <property type="match status" value="1"/>
</dbReference>
<dbReference type="SUPFAM" id="SSF51735">
    <property type="entry name" value="NAD(P)-binding Rossmann-fold domains"/>
    <property type="match status" value="1"/>
</dbReference>
<dbReference type="InterPro" id="IPR020904">
    <property type="entry name" value="Sc_DH/Rdtase_CS"/>
</dbReference>
<evidence type="ECO:0008006" key="4">
    <source>
        <dbReference type="Google" id="ProtNLM"/>
    </source>
</evidence>
<keyword evidence="2" id="KW-0560">Oxidoreductase</keyword>
<evidence type="ECO:0000256" key="1">
    <source>
        <dbReference type="ARBA" id="ARBA00006484"/>
    </source>
</evidence>
<sequence>MSFANKTIIVTGASSGIGAATAKQFLSLGAKVLLVARNKEQMEEMFSSYDTNQYRIYPFDLTKLDQMNTFVSDIIRKEGPIDIVFNNAGISQFGYFEDSDLSVLNKIMKLDYFSVVTFTKAILPHMIEKQSGHIVTNTSVAGLIGSRNRTAYSSAKFALHGFFDSLRSEVAKHNINITLIAPGLVQTNIGKNALTKSGHAYGKDDRGHAGGLSAEAAAKQIISAVKRKKREVIVAKWNDIAWLGIVLRKYFPWLYFELAKRIKA</sequence>
<evidence type="ECO:0000256" key="2">
    <source>
        <dbReference type="ARBA" id="ARBA00023002"/>
    </source>
</evidence>